<comment type="caution">
    <text evidence="2">The sequence shown here is derived from an EMBL/GenBank/DDBJ whole genome shotgun (WGS) entry which is preliminary data.</text>
</comment>
<dbReference type="RefSeq" id="WP_168674082.1">
    <property type="nucleotide sequence ID" value="NZ_JAAVTK010000009.1"/>
</dbReference>
<feature type="signal peptide" evidence="1">
    <location>
        <begin position="1"/>
        <end position="21"/>
    </location>
</feature>
<evidence type="ECO:0000256" key="1">
    <source>
        <dbReference type="SAM" id="SignalP"/>
    </source>
</evidence>
<dbReference type="EMBL" id="JAAVTK010000009">
    <property type="protein sequence ID" value="NKI90484.1"/>
    <property type="molecule type" value="Genomic_DNA"/>
</dbReference>
<feature type="chain" id="PRO_5046443091" evidence="1">
    <location>
        <begin position="22"/>
        <end position="50"/>
    </location>
</feature>
<keyword evidence="3" id="KW-1185">Reference proteome</keyword>
<accession>A0ABX1HJP5</accession>
<proteinExistence type="predicted"/>
<sequence length="50" mass="5457">MNWPAVLCTFCIKLLANNALVALTLLIAESQPEDKATMVTLVVNLVNQDN</sequence>
<keyword evidence="1" id="KW-0732">Signal</keyword>
<reference evidence="2 3" key="1">
    <citation type="submission" date="2020-03" db="EMBL/GenBank/DDBJ databases">
        <title>Genomic Encyclopedia of Type Strains, Phase IV (KMG-V): Genome sequencing to study the core and pangenomes of soil and plant-associated prokaryotes.</title>
        <authorList>
            <person name="Whitman W."/>
        </authorList>
    </citation>
    <scope>NUCLEOTIDE SEQUENCE [LARGE SCALE GENOMIC DNA]</scope>
    <source>
        <strain evidence="2 3">1B</strain>
    </source>
</reference>
<dbReference type="Proteomes" id="UP000717634">
    <property type="component" value="Unassembled WGS sequence"/>
</dbReference>
<evidence type="ECO:0000313" key="2">
    <source>
        <dbReference type="EMBL" id="NKI90484.1"/>
    </source>
</evidence>
<protein>
    <submittedName>
        <fullName evidence="2">Uncharacterized protein</fullName>
    </submittedName>
</protein>
<name>A0ABX1HJP5_9BACT</name>
<organism evidence="2 3">
    <name type="scientific">Hymenobacter artigasi</name>
    <dbReference type="NCBI Taxonomy" id="2719616"/>
    <lineage>
        <taxon>Bacteria</taxon>
        <taxon>Pseudomonadati</taxon>
        <taxon>Bacteroidota</taxon>
        <taxon>Cytophagia</taxon>
        <taxon>Cytophagales</taxon>
        <taxon>Hymenobacteraceae</taxon>
        <taxon>Hymenobacter</taxon>
    </lineage>
</organism>
<evidence type="ECO:0000313" key="3">
    <source>
        <dbReference type="Proteomes" id="UP000717634"/>
    </source>
</evidence>
<gene>
    <name evidence="2" type="ORF">HBN54_003088</name>
</gene>